<comment type="caution">
    <text evidence="2">The sequence shown here is derived from an EMBL/GenBank/DDBJ whole genome shotgun (WGS) entry which is preliminary data.</text>
</comment>
<proteinExistence type="predicted"/>
<dbReference type="OrthoDB" id="2142040at2759"/>
<sequence>MRQITDSVRIHIEPSTTTILDFTDTRPLWISYAGFATRNGFQGDFLVYDFIYEHGTILRTFFQTNMNSHSVGTPELGSDERQLNFGLKASASGVIILSESSSLSGAHYEIDTIDILDADNYVEFWISFRSGAIRVGKVGSLEFMSWQGSLPEIRFAFFESGIHSASNIYYWFVFKYYYFSQARGGIFYTHDINQAYQYHYTELRREGGGAYIEFGIKADGEVLIALSPTKGDADGMIEIGIGALENRAIFVRDCRDCSYMKHAIRETDLVNSETERHLVITVVDGTIRVFDKEVLEADGDPLFEYSSNDLDETSFNYMGFSGAFTTHFHFHVFLPFEYKYYNIQEVGKKLHLGVTASRDACIAIAGETPDDTRLFEIVIAPEGENMIEVRTCRGCPALASYGGDNVPRIMSEAEGAKIWILVTDSEIQIGSFTIEEGNGGRTMHDGNAFLTYPNNIGLQAINFGIAVGQGVESHWLLYPYTD</sequence>
<dbReference type="Pfam" id="PF12248">
    <property type="entry name" value="Methyltransf_FA"/>
    <property type="match status" value="2"/>
</dbReference>
<gene>
    <name evidence="2" type="ORF">BSL78_03729</name>
</gene>
<dbReference type="PANTHER" id="PTHR36695">
    <property type="entry name" value="AGAP008648-PA"/>
    <property type="match status" value="1"/>
</dbReference>
<dbReference type="AlphaFoldDB" id="A0A2G8LGI3"/>
<feature type="domain" description="Farnesoic acid O-methyl transferase" evidence="1">
    <location>
        <begin position="193"/>
        <end position="330"/>
    </location>
</feature>
<dbReference type="PANTHER" id="PTHR36695:SF12">
    <property type="entry name" value="AGAP008648-PA"/>
    <property type="match status" value="1"/>
</dbReference>
<evidence type="ECO:0000313" key="3">
    <source>
        <dbReference type="Proteomes" id="UP000230750"/>
    </source>
</evidence>
<evidence type="ECO:0000259" key="1">
    <source>
        <dbReference type="Pfam" id="PF12248"/>
    </source>
</evidence>
<dbReference type="STRING" id="307972.A0A2G8LGI3"/>
<reference evidence="2 3" key="1">
    <citation type="journal article" date="2017" name="PLoS Biol.">
        <title>The sea cucumber genome provides insights into morphological evolution and visceral regeneration.</title>
        <authorList>
            <person name="Zhang X."/>
            <person name="Sun L."/>
            <person name="Yuan J."/>
            <person name="Sun Y."/>
            <person name="Gao Y."/>
            <person name="Zhang L."/>
            <person name="Li S."/>
            <person name="Dai H."/>
            <person name="Hamel J.F."/>
            <person name="Liu C."/>
            <person name="Yu Y."/>
            <person name="Liu S."/>
            <person name="Lin W."/>
            <person name="Guo K."/>
            <person name="Jin S."/>
            <person name="Xu P."/>
            <person name="Storey K.B."/>
            <person name="Huan P."/>
            <person name="Zhang T."/>
            <person name="Zhou Y."/>
            <person name="Zhang J."/>
            <person name="Lin C."/>
            <person name="Li X."/>
            <person name="Xing L."/>
            <person name="Huo D."/>
            <person name="Sun M."/>
            <person name="Wang L."/>
            <person name="Mercier A."/>
            <person name="Li F."/>
            <person name="Yang H."/>
            <person name="Xiang J."/>
        </authorList>
    </citation>
    <scope>NUCLEOTIDE SEQUENCE [LARGE SCALE GENOMIC DNA]</scope>
    <source>
        <strain evidence="2">Shaxun</strain>
        <tissue evidence="2">Muscle</tissue>
    </source>
</reference>
<protein>
    <recommendedName>
        <fullName evidence="1">Farnesoic acid O-methyl transferase domain-containing protein</fullName>
    </recommendedName>
</protein>
<dbReference type="InterPro" id="IPR022041">
    <property type="entry name" value="Methyltransf_FA"/>
</dbReference>
<accession>A0A2G8LGI3</accession>
<dbReference type="Proteomes" id="UP000230750">
    <property type="component" value="Unassembled WGS sequence"/>
</dbReference>
<feature type="domain" description="Farnesoic acid O-methyl transferase" evidence="1">
    <location>
        <begin position="336"/>
        <end position="431"/>
    </location>
</feature>
<evidence type="ECO:0000313" key="2">
    <source>
        <dbReference type="EMBL" id="PIK59358.1"/>
    </source>
</evidence>
<keyword evidence="3" id="KW-1185">Reference proteome</keyword>
<dbReference type="EMBL" id="MRZV01000085">
    <property type="protein sequence ID" value="PIK59358.1"/>
    <property type="molecule type" value="Genomic_DNA"/>
</dbReference>
<organism evidence="2 3">
    <name type="scientific">Stichopus japonicus</name>
    <name type="common">Sea cucumber</name>
    <dbReference type="NCBI Taxonomy" id="307972"/>
    <lineage>
        <taxon>Eukaryota</taxon>
        <taxon>Metazoa</taxon>
        <taxon>Echinodermata</taxon>
        <taxon>Eleutherozoa</taxon>
        <taxon>Echinozoa</taxon>
        <taxon>Holothuroidea</taxon>
        <taxon>Aspidochirotacea</taxon>
        <taxon>Aspidochirotida</taxon>
        <taxon>Stichopodidae</taxon>
        <taxon>Apostichopus</taxon>
    </lineage>
</organism>
<name>A0A2G8LGI3_STIJA</name>